<name>A0AA88XD66_9ASTE</name>
<dbReference type="Proteomes" id="UP001188597">
    <property type="component" value="Unassembled WGS sequence"/>
</dbReference>
<comment type="caution">
    <text evidence="1">The sequence shown here is derived from an EMBL/GenBank/DDBJ whole genome shotgun (WGS) entry which is preliminary data.</text>
</comment>
<evidence type="ECO:0000313" key="2">
    <source>
        <dbReference type="Proteomes" id="UP001188597"/>
    </source>
</evidence>
<reference evidence="1" key="1">
    <citation type="submission" date="2022-12" db="EMBL/GenBank/DDBJ databases">
        <title>Draft genome assemblies for two species of Escallonia (Escalloniales).</title>
        <authorList>
            <person name="Chanderbali A."/>
            <person name="Dervinis C."/>
            <person name="Anghel I."/>
            <person name="Soltis D."/>
            <person name="Soltis P."/>
            <person name="Zapata F."/>
        </authorList>
    </citation>
    <scope>NUCLEOTIDE SEQUENCE</scope>
    <source>
        <strain evidence="1">UCBG64.0493</strain>
        <tissue evidence="1">Leaf</tissue>
    </source>
</reference>
<sequence>MENAISVNAYYSLSRIQSMLIDQLKLLKRKLNPKPSVPSNHARSGSDSAGELLDHNRYFLQLEGEEELPKGVVDGILRNVGQFIQKAEQK</sequence>
<gene>
    <name evidence="1" type="ORF">RJ639_026905</name>
</gene>
<organism evidence="1 2">
    <name type="scientific">Escallonia herrerae</name>
    <dbReference type="NCBI Taxonomy" id="1293975"/>
    <lineage>
        <taxon>Eukaryota</taxon>
        <taxon>Viridiplantae</taxon>
        <taxon>Streptophyta</taxon>
        <taxon>Embryophyta</taxon>
        <taxon>Tracheophyta</taxon>
        <taxon>Spermatophyta</taxon>
        <taxon>Magnoliopsida</taxon>
        <taxon>eudicotyledons</taxon>
        <taxon>Gunneridae</taxon>
        <taxon>Pentapetalae</taxon>
        <taxon>asterids</taxon>
        <taxon>campanulids</taxon>
        <taxon>Escalloniales</taxon>
        <taxon>Escalloniaceae</taxon>
        <taxon>Escallonia</taxon>
    </lineage>
</organism>
<protein>
    <submittedName>
        <fullName evidence="1">Uncharacterized protein</fullName>
    </submittedName>
</protein>
<evidence type="ECO:0000313" key="1">
    <source>
        <dbReference type="EMBL" id="KAK3041108.1"/>
    </source>
</evidence>
<keyword evidence="2" id="KW-1185">Reference proteome</keyword>
<dbReference type="AlphaFoldDB" id="A0AA88XD66"/>
<dbReference type="EMBL" id="JAVXUP010000042">
    <property type="protein sequence ID" value="KAK3041108.1"/>
    <property type="molecule type" value="Genomic_DNA"/>
</dbReference>
<accession>A0AA88XD66</accession>
<proteinExistence type="predicted"/>